<keyword evidence="6" id="KW-0418">Kinase</keyword>
<name>A0A4Y4D0W1_KOCVA</name>
<keyword evidence="4" id="KW-0808">Transferase</keyword>
<keyword evidence="8" id="KW-0289">Folate biosynthesis</keyword>
<dbReference type="EC" id="2.7.6.3" evidence="3"/>
<evidence type="ECO:0000256" key="3">
    <source>
        <dbReference type="ARBA" id="ARBA00013253"/>
    </source>
</evidence>
<dbReference type="Proteomes" id="UP000315730">
    <property type="component" value="Unassembled WGS sequence"/>
</dbReference>
<organism evidence="11 12">
    <name type="scientific">Kocuria varians</name>
    <name type="common">Micrococcus varians</name>
    <dbReference type="NCBI Taxonomy" id="1272"/>
    <lineage>
        <taxon>Bacteria</taxon>
        <taxon>Bacillati</taxon>
        <taxon>Actinomycetota</taxon>
        <taxon>Actinomycetes</taxon>
        <taxon>Micrococcales</taxon>
        <taxon>Micrococcaceae</taxon>
        <taxon>Kocuria</taxon>
    </lineage>
</organism>
<comment type="caution">
    <text evidence="11">The sequence shown here is derived from an EMBL/GenBank/DDBJ whole genome shotgun (WGS) entry which is preliminary data.</text>
</comment>
<evidence type="ECO:0000313" key="12">
    <source>
        <dbReference type="Proteomes" id="UP000315730"/>
    </source>
</evidence>
<feature type="domain" description="7,8-dihydro-6-hydroxymethylpterin-pyrophosphokinase" evidence="10">
    <location>
        <begin position="90"/>
        <end position="101"/>
    </location>
</feature>
<keyword evidence="7" id="KW-0067">ATP-binding</keyword>
<evidence type="ECO:0000259" key="10">
    <source>
        <dbReference type="PROSITE" id="PS00794"/>
    </source>
</evidence>
<keyword evidence="12" id="KW-1185">Reference proteome</keyword>
<evidence type="ECO:0000256" key="2">
    <source>
        <dbReference type="ARBA" id="ARBA00005051"/>
    </source>
</evidence>
<dbReference type="EMBL" id="BJNW01000006">
    <property type="protein sequence ID" value="GEC98808.1"/>
    <property type="molecule type" value="Genomic_DNA"/>
</dbReference>
<accession>A0A4Y4D0W1</accession>
<keyword evidence="5" id="KW-0547">Nucleotide-binding</keyword>
<dbReference type="PANTHER" id="PTHR43071">
    <property type="entry name" value="2-AMINO-4-HYDROXY-6-HYDROXYMETHYLDIHYDROPTERIDINE PYROPHOSPHOKINASE"/>
    <property type="match status" value="1"/>
</dbReference>
<proteinExistence type="predicted"/>
<dbReference type="Gene3D" id="3.30.70.560">
    <property type="entry name" value="7,8-Dihydro-6-hydroxymethylpterin-pyrophosphokinase HPPK"/>
    <property type="match status" value="1"/>
</dbReference>
<evidence type="ECO:0000256" key="8">
    <source>
        <dbReference type="ARBA" id="ARBA00022909"/>
    </source>
</evidence>
<feature type="region of interest" description="Disordered" evidence="9">
    <location>
        <begin position="158"/>
        <end position="198"/>
    </location>
</feature>
<dbReference type="SUPFAM" id="SSF55083">
    <property type="entry name" value="6-hydroxymethyl-7,8-dihydropterin pyrophosphokinase, HPPK"/>
    <property type="match status" value="1"/>
</dbReference>
<dbReference type="Pfam" id="PF01288">
    <property type="entry name" value="HPPK"/>
    <property type="match status" value="1"/>
</dbReference>
<dbReference type="InterPro" id="IPR000550">
    <property type="entry name" value="Hppk"/>
</dbReference>
<evidence type="ECO:0000256" key="7">
    <source>
        <dbReference type="ARBA" id="ARBA00022840"/>
    </source>
</evidence>
<dbReference type="AlphaFoldDB" id="A0A4Y4D0W1"/>
<comment type="catalytic activity">
    <reaction evidence="1">
        <text>6-hydroxymethyl-7,8-dihydropterin + ATP = (7,8-dihydropterin-6-yl)methyl diphosphate + AMP + H(+)</text>
        <dbReference type="Rhea" id="RHEA:11412"/>
        <dbReference type="ChEBI" id="CHEBI:15378"/>
        <dbReference type="ChEBI" id="CHEBI:30616"/>
        <dbReference type="ChEBI" id="CHEBI:44841"/>
        <dbReference type="ChEBI" id="CHEBI:72950"/>
        <dbReference type="ChEBI" id="CHEBI:456215"/>
        <dbReference type="EC" id="2.7.6.3"/>
    </reaction>
</comment>
<evidence type="ECO:0000256" key="9">
    <source>
        <dbReference type="SAM" id="MobiDB-lite"/>
    </source>
</evidence>
<dbReference type="GO" id="GO:0046656">
    <property type="term" value="P:folic acid biosynthetic process"/>
    <property type="evidence" value="ECO:0007669"/>
    <property type="project" value="UniProtKB-KW"/>
</dbReference>
<dbReference type="OrthoDB" id="9808041at2"/>
<evidence type="ECO:0000256" key="4">
    <source>
        <dbReference type="ARBA" id="ARBA00022679"/>
    </source>
</evidence>
<dbReference type="GO" id="GO:0016301">
    <property type="term" value="F:kinase activity"/>
    <property type="evidence" value="ECO:0007669"/>
    <property type="project" value="UniProtKB-KW"/>
</dbReference>
<protein>
    <recommendedName>
        <fullName evidence="3">2-amino-4-hydroxy-6-hydroxymethyldihydropteridine diphosphokinase</fullName>
        <ecNumber evidence="3">2.7.6.3</ecNumber>
    </recommendedName>
</protein>
<dbReference type="NCBIfam" id="TIGR01498">
    <property type="entry name" value="folK"/>
    <property type="match status" value="1"/>
</dbReference>
<dbReference type="GO" id="GO:0003848">
    <property type="term" value="F:2-amino-4-hydroxy-6-hydroxymethyldihydropteridine diphosphokinase activity"/>
    <property type="evidence" value="ECO:0007669"/>
    <property type="project" value="UniProtKB-EC"/>
</dbReference>
<dbReference type="GO" id="GO:0005524">
    <property type="term" value="F:ATP binding"/>
    <property type="evidence" value="ECO:0007669"/>
    <property type="project" value="UniProtKB-KW"/>
</dbReference>
<dbReference type="CDD" id="cd00483">
    <property type="entry name" value="HPPK"/>
    <property type="match status" value="1"/>
</dbReference>
<evidence type="ECO:0000256" key="5">
    <source>
        <dbReference type="ARBA" id="ARBA00022741"/>
    </source>
</evidence>
<evidence type="ECO:0000256" key="6">
    <source>
        <dbReference type="ARBA" id="ARBA00022777"/>
    </source>
</evidence>
<dbReference type="GO" id="GO:0046654">
    <property type="term" value="P:tetrahydrofolate biosynthetic process"/>
    <property type="evidence" value="ECO:0007669"/>
    <property type="project" value="UniProtKB-UniPathway"/>
</dbReference>
<evidence type="ECO:0000313" key="11">
    <source>
        <dbReference type="EMBL" id="GEC98808.1"/>
    </source>
</evidence>
<evidence type="ECO:0000256" key="1">
    <source>
        <dbReference type="ARBA" id="ARBA00000198"/>
    </source>
</evidence>
<reference evidence="11 12" key="1">
    <citation type="submission" date="2019-06" db="EMBL/GenBank/DDBJ databases">
        <title>Whole genome shotgun sequence of Kocuria varians NBRC 15358.</title>
        <authorList>
            <person name="Hosoyama A."/>
            <person name="Uohara A."/>
            <person name="Ohji S."/>
            <person name="Ichikawa N."/>
        </authorList>
    </citation>
    <scope>NUCLEOTIDE SEQUENCE [LARGE SCALE GENOMIC DNA]</scope>
    <source>
        <strain evidence="11 12">NBRC 15358</strain>
    </source>
</reference>
<dbReference type="PANTHER" id="PTHR43071:SF1">
    <property type="entry name" value="2-AMINO-4-HYDROXY-6-HYDROXYMETHYLDIHYDROPTERIDINE PYROPHOSPHOKINASE"/>
    <property type="match status" value="1"/>
</dbReference>
<dbReference type="RefSeq" id="WP_082810522.1">
    <property type="nucleotide sequence ID" value="NZ_BJNW01000006.1"/>
</dbReference>
<dbReference type="STRING" id="1272.GCA_900014985_02515"/>
<dbReference type="PROSITE" id="PS00794">
    <property type="entry name" value="HPPK"/>
    <property type="match status" value="1"/>
</dbReference>
<gene>
    <name evidence="11" type="ORF">KVA01_09630</name>
</gene>
<comment type="pathway">
    <text evidence="2">Cofactor biosynthesis; tetrahydrofolate biosynthesis; 2-amino-4-hydroxy-6-hydroxymethyl-7,8-dihydropteridine diphosphate from 7,8-dihydroneopterin triphosphate: step 4/4.</text>
</comment>
<dbReference type="UniPathway" id="UPA00077">
    <property type="reaction ID" value="UER00155"/>
</dbReference>
<dbReference type="InterPro" id="IPR035907">
    <property type="entry name" value="Hppk_sf"/>
</dbReference>
<sequence>MTARCVVALGANLGDRAAALRDAVAALDAAPRTRVRACSPVVETRSVGGPADSPDYLNAVVELETGLSPDEVLTVCQDIENTHGRTREVRWGPRTLDLDVVCFEGVRSEDPRLLLPHPRAARRAFVLEPWALMDPAATLEGRSVRELADAAADREDLRVTDLTLSERPSEDRAPGTDGSVAQVQTDHPGPEGEPPCAT</sequence>